<evidence type="ECO:0000313" key="3">
    <source>
        <dbReference type="Proteomes" id="UP000777438"/>
    </source>
</evidence>
<keyword evidence="3" id="KW-1185">Reference proteome</keyword>
<proteinExistence type="predicted"/>
<dbReference type="AlphaFoldDB" id="A0A9P8VZC8"/>
<dbReference type="EMBL" id="JAGPYM010000019">
    <property type="protein sequence ID" value="KAH6884982.1"/>
    <property type="molecule type" value="Genomic_DNA"/>
</dbReference>
<evidence type="ECO:0000313" key="2">
    <source>
        <dbReference type="EMBL" id="KAH6884982.1"/>
    </source>
</evidence>
<accession>A0A9P8VZC8</accession>
<feature type="region of interest" description="Disordered" evidence="1">
    <location>
        <begin position="130"/>
        <end position="152"/>
    </location>
</feature>
<dbReference type="NCBIfam" id="TIGR01571">
    <property type="entry name" value="A_thal_Cys_rich"/>
    <property type="match status" value="1"/>
</dbReference>
<dbReference type="Proteomes" id="UP000777438">
    <property type="component" value="Unassembled WGS sequence"/>
</dbReference>
<comment type="caution">
    <text evidence="2">The sequence shown here is derived from an EMBL/GenBank/DDBJ whole genome shotgun (WGS) entry which is preliminary data.</text>
</comment>
<evidence type="ECO:0000256" key="1">
    <source>
        <dbReference type="SAM" id="MobiDB-lite"/>
    </source>
</evidence>
<gene>
    <name evidence="2" type="ORF">B0T10DRAFT_409589</name>
</gene>
<dbReference type="Pfam" id="PF04749">
    <property type="entry name" value="PLAC8"/>
    <property type="match status" value="1"/>
</dbReference>
<dbReference type="InterPro" id="IPR006461">
    <property type="entry name" value="PLAC_motif_containing"/>
</dbReference>
<organism evidence="2 3">
    <name type="scientific">Thelonectria olida</name>
    <dbReference type="NCBI Taxonomy" id="1576542"/>
    <lineage>
        <taxon>Eukaryota</taxon>
        <taxon>Fungi</taxon>
        <taxon>Dikarya</taxon>
        <taxon>Ascomycota</taxon>
        <taxon>Pezizomycotina</taxon>
        <taxon>Sordariomycetes</taxon>
        <taxon>Hypocreomycetidae</taxon>
        <taxon>Hypocreales</taxon>
        <taxon>Nectriaceae</taxon>
        <taxon>Thelonectria</taxon>
    </lineage>
</organism>
<sequence length="152" mass="16826">MARPGILGPQVQNKEWSNGLYSCRPCDSCCLATFLPCILLGKTADRIRDPTMETADTCNTDCMIFCGIQSLTGCGWIYAMMKRSEIRKRFGINGSGTNDCCASYWCSCCTLIQQDNEVKARLAQGPITQGYNTKQEGMHMPPGEAQSAHHYH</sequence>
<protein>
    <submittedName>
        <fullName evidence="2">PLAC8 family-domain-containing protein</fullName>
    </submittedName>
</protein>
<dbReference type="PANTHER" id="PTHR15907">
    <property type="entry name" value="DUF614 FAMILY PROTEIN-RELATED"/>
    <property type="match status" value="1"/>
</dbReference>
<dbReference type="OrthoDB" id="1045822at2759"/>
<name>A0A9P8VZC8_9HYPO</name>
<reference evidence="2 3" key="1">
    <citation type="journal article" date="2021" name="Nat. Commun.">
        <title>Genetic determinants of endophytism in the Arabidopsis root mycobiome.</title>
        <authorList>
            <person name="Mesny F."/>
            <person name="Miyauchi S."/>
            <person name="Thiergart T."/>
            <person name="Pickel B."/>
            <person name="Atanasova L."/>
            <person name="Karlsson M."/>
            <person name="Huettel B."/>
            <person name="Barry K.W."/>
            <person name="Haridas S."/>
            <person name="Chen C."/>
            <person name="Bauer D."/>
            <person name="Andreopoulos W."/>
            <person name="Pangilinan J."/>
            <person name="LaButti K."/>
            <person name="Riley R."/>
            <person name="Lipzen A."/>
            <person name="Clum A."/>
            <person name="Drula E."/>
            <person name="Henrissat B."/>
            <person name="Kohler A."/>
            <person name="Grigoriev I.V."/>
            <person name="Martin F.M."/>
            <person name="Hacquard S."/>
        </authorList>
    </citation>
    <scope>NUCLEOTIDE SEQUENCE [LARGE SCALE GENOMIC DNA]</scope>
    <source>
        <strain evidence="2 3">MPI-CAGE-CH-0241</strain>
    </source>
</reference>